<proteinExistence type="predicted"/>
<dbReference type="PROSITE" id="PS50231">
    <property type="entry name" value="RICIN_B_LECTIN"/>
    <property type="match status" value="1"/>
</dbReference>
<feature type="chain" id="PRO_5045363912" description="Ricin B lectin domain-containing protein" evidence="2">
    <location>
        <begin position="20"/>
        <end position="354"/>
    </location>
</feature>
<feature type="compositionally biased region" description="Polar residues" evidence="1">
    <location>
        <begin position="240"/>
        <end position="251"/>
    </location>
</feature>
<feature type="compositionally biased region" description="Low complexity" evidence="1">
    <location>
        <begin position="193"/>
        <end position="239"/>
    </location>
</feature>
<gene>
    <name evidence="3" type="ORF">VTK73DRAFT_5167</name>
</gene>
<keyword evidence="2" id="KW-0732">Signal</keyword>
<dbReference type="SUPFAM" id="SSF50370">
    <property type="entry name" value="Ricin B-like lectins"/>
    <property type="match status" value="1"/>
</dbReference>
<dbReference type="EMBL" id="JAZHXJ010000029">
    <property type="protein sequence ID" value="KAL1880782.1"/>
    <property type="molecule type" value="Genomic_DNA"/>
</dbReference>
<evidence type="ECO:0000256" key="1">
    <source>
        <dbReference type="SAM" id="MobiDB-lite"/>
    </source>
</evidence>
<feature type="signal peptide" evidence="2">
    <location>
        <begin position="1"/>
        <end position="19"/>
    </location>
</feature>
<dbReference type="Gene3D" id="2.80.10.50">
    <property type="match status" value="1"/>
</dbReference>
<protein>
    <recommendedName>
        <fullName evidence="5">Ricin B lectin domain-containing protein</fullName>
    </recommendedName>
</protein>
<keyword evidence="4" id="KW-1185">Reference proteome</keyword>
<sequence length="354" mass="36663">MRFAVTCLSIFAISAAAIAVRPRTVDELDEAATAEAQQRDSTAVRAFSNIQIKTSDGRCLFVDKLSGDFRENLTPIQVGACGATDGQGWDIITSGKHNNVAGSILVVSTLTQACFNFDPRRAPGNQVLLFSCGGRADGGGEVTNSQLFEFNGGSGPLSFEPENQKGSCLRVNGNVLDIAKCDAGDSGQVFTFGQNAADSNSSGNGNNAQGTATNPEQTTRQTAVTTTTAAPEPESTTTTGDGSASFLTANPTVPVPVSGAGGTLNPTAAAEANQRDDTATRAFSAVEIRAPNGQCLFVDPTAGDFRQNLIPVALVDCGGTPNEKWDIITAGLHNDRPDSALITNGCVVKPTLDN</sequence>
<organism evidence="3 4">
    <name type="scientific">Phialemonium thermophilum</name>
    <dbReference type="NCBI Taxonomy" id="223376"/>
    <lineage>
        <taxon>Eukaryota</taxon>
        <taxon>Fungi</taxon>
        <taxon>Dikarya</taxon>
        <taxon>Ascomycota</taxon>
        <taxon>Pezizomycotina</taxon>
        <taxon>Sordariomycetes</taxon>
        <taxon>Sordariomycetidae</taxon>
        <taxon>Cephalothecales</taxon>
        <taxon>Cephalothecaceae</taxon>
        <taxon>Phialemonium</taxon>
    </lineage>
</organism>
<accession>A0ABR3XZ13</accession>
<name>A0ABR3XZ13_9PEZI</name>
<feature type="region of interest" description="Disordered" evidence="1">
    <location>
        <begin position="192"/>
        <end position="265"/>
    </location>
</feature>
<evidence type="ECO:0008006" key="5">
    <source>
        <dbReference type="Google" id="ProtNLM"/>
    </source>
</evidence>
<dbReference type="InterPro" id="IPR035992">
    <property type="entry name" value="Ricin_B-like_lectins"/>
</dbReference>
<reference evidence="3 4" key="1">
    <citation type="journal article" date="2024" name="Commun. Biol.">
        <title>Comparative genomic analysis of thermophilic fungi reveals convergent evolutionary adaptations and gene losses.</title>
        <authorList>
            <person name="Steindorff A.S."/>
            <person name="Aguilar-Pontes M.V."/>
            <person name="Robinson A.J."/>
            <person name="Andreopoulos B."/>
            <person name="LaButti K."/>
            <person name="Kuo A."/>
            <person name="Mondo S."/>
            <person name="Riley R."/>
            <person name="Otillar R."/>
            <person name="Haridas S."/>
            <person name="Lipzen A."/>
            <person name="Grimwood J."/>
            <person name="Schmutz J."/>
            <person name="Clum A."/>
            <person name="Reid I.D."/>
            <person name="Moisan M.C."/>
            <person name="Butler G."/>
            <person name="Nguyen T.T.M."/>
            <person name="Dewar K."/>
            <person name="Conant G."/>
            <person name="Drula E."/>
            <person name="Henrissat B."/>
            <person name="Hansel C."/>
            <person name="Singer S."/>
            <person name="Hutchinson M.I."/>
            <person name="de Vries R.P."/>
            <person name="Natvig D.O."/>
            <person name="Powell A.J."/>
            <person name="Tsang A."/>
            <person name="Grigoriev I.V."/>
        </authorList>
    </citation>
    <scope>NUCLEOTIDE SEQUENCE [LARGE SCALE GENOMIC DNA]</scope>
    <source>
        <strain evidence="3 4">ATCC 24622</strain>
    </source>
</reference>
<evidence type="ECO:0000256" key="2">
    <source>
        <dbReference type="SAM" id="SignalP"/>
    </source>
</evidence>
<evidence type="ECO:0000313" key="4">
    <source>
        <dbReference type="Proteomes" id="UP001586593"/>
    </source>
</evidence>
<dbReference type="Proteomes" id="UP001586593">
    <property type="component" value="Unassembled WGS sequence"/>
</dbReference>
<comment type="caution">
    <text evidence="3">The sequence shown here is derived from an EMBL/GenBank/DDBJ whole genome shotgun (WGS) entry which is preliminary data.</text>
</comment>
<evidence type="ECO:0000313" key="3">
    <source>
        <dbReference type="EMBL" id="KAL1880782.1"/>
    </source>
</evidence>